<reference evidence="4 5" key="1">
    <citation type="journal article" date="2019" name="Int. J. Syst. Evol. Microbiol.">
        <title>The Global Catalogue of Microorganisms (GCM) 10K type strain sequencing project: providing services to taxonomists for standard genome sequencing and annotation.</title>
        <authorList>
            <consortium name="The Broad Institute Genomics Platform"/>
            <consortium name="The Broad Institute Genome Sequencing Center for Infectious Disease"/>
            <person name="Wu L."/>
            <person name="Ma J."/>
        </authorList>
    </citation>
    <scope>NUCLEOTIDE SEQUENCE [LARGE SCALE GENOMIC DNA]</scope>
    <source>
        <strain evidence="4 5">JCM 10367</strain>
    </source>
</reference>
<evidence type="ECO:0000259" key="3">
    <source>
        <dbReference type="SMART" id="SM00331"/>
    </source>
</evidence>
<sequence length="443" mass="47407">MTPSAGEDGTMGDLPPLMSDEALDQLQAGLERLARAHGRLRSLLDAVVTIGSALELDVVLNAITDSACKLVDARYAAIGVLDDEGEFVELITSGFGADQYREQGDPELPHGTGLLGDLVRYIEPVRVEDLGSHPRAAGFPEGHPVMKTLLGVPIVVRRTVYGNLYLTDKKGGGPFTDDDEEIVTALASAAGVAIENARLFEQLRRATEEFQRRLLPPLSDLPGLGLRARYEPSTRAPRIGGDWYDLIHLPGGIPCLMVGDVMGHGLESATLMSRISNALRVIAYQEQGPPSRILGRLDELLHDIQGGPMATVVVARLEAPAADGSRLMRWAQAGHVPPLLVTTDHEARYLDAEAGGHPLGVDPGLLRPDHEVVLPPGATVLLHTDGLIEHRGESLDEGMRTAAHVAARHAVLPLDTLCDALLAERAGNLQDDIALLAARLHTP</sequence>
<dbReference type="SUPFAM" id="SSF81606">
    <property type="entry name" value="PP2C-like"/>
    <property type="match status" value="1"/>
</dbReference>
<dbReference type="EMBL" id="BAAAGU010000002">
    <property type="protein sequence ID" value="GAA0630793.1"/>
    <property type="molecule type" value="Genomic_DNA"/>
</dbReference>
<evidence type="ECO:0000313" key="5">
    <source>
        <dbReference type="Proteomes" id="UP001500724"/>
    </source>
</evidence>
<evidence type="ECO:0000256" key="1">
    <source>
        <dbReference type="ARBA" id="ARBA00022801"/>
    </source>
</evidence>
<evidence type="ECO:0000259" key="2">
    <source>
        <dbReference type="SMART" id="SM00065"/>
    </source>
</evidence>
<dbReference type="SUPFAM" id="SSF55781">
    <property type="entry name" value="GAF domain-like"/>
    <property type="match status" value="1"/>
</dbReference>
<keyword evidence="5" id="KW-1185">Reference proteome</keyword>
<dbReference type="InterPro" id="IPR029016">
    <property type="entry name" value="GAF-like_dom_sf"/>
</dbReference>
<dbReference type="SMART" id="SM00065">
    <property type="entry name" value="GAF"/>
    <property type="match status" value="1"/>
</dbReference>
<dbReference type="Pfam" id="PF13185">
    <property type="entry name" value="GAF_2"/>
    <property type="match status" value="1"/>
</dbReference>
<dbReference type="SMART" id="SM00331">
    <property type="entry name" value="PP2C_SIG"/>
    <property type="match status" value="1"/>
</dbReference>
<dbReference type="Gene3D" id="3.60.40.10">
    <property type="entry name" value="PPM-type phosphatase domain"/>
    <property type="match status" value="1"/>
</dbReference>
<dbReference type="InterPro" id="IPR003018">
    <property type="entry name" value="GAF"/>
</dbReference>
<gene>
    <name evidence="4" type="ORF">GCM10009535_02770</name>
</gene>
<dbReference type="RefSeq" id="WP_343997412.1">
    <property type="nucleotide sequence ID" value="NZ_BAAAGU010000002.1"/>
</dbReference>
<organism evidence="4 5">
    <name type="scientific">Streptomyces thermocarboxydovorans</name>
    <dbReference type="NCBI Taxonomy" id="59298"/>
    <lineage>
        <taxon>Bacteria</taxon>
        <taxon>Bacillati</taxon>
        <taxon>Actinomycetota</taxon>
        <taxon>Actinomycetes</taxon>
        <taxon>Kitasatosporales</taxon>
        <taxon>Streptomycetaceae</taxon>
        <taxon>Streptomyces</taxon>
    </lineage>
</organism>
<dbReference type="InterPro" id="IPR036457">
    <property type="entry name" value="PPM-type-like_dom_sf"/>
</dbReference>
<dbReference type="InterPro" id="IPR001932">
    <property type="entry name" value="PPM-type_phosphatase-like_dom"/>
</dbReference>
<comment type="caution">
    <text evidence="4">The sequence shown here is derived from an EMBL/GenBank/DDBJ whole genome shotgun (WGS) entry which is preliminary data.</text>
</comment>
<dbReference type="Proteomes" id="UP001500724">
    <property type="component" value="Unassembled WGS sequence"/>
</dbReference>
<evidence type="ECO:0000313" key="4">
    <source>
        <dbReference type="EMBL" id="GAA0630793.1"/>
    </source>
</evidence>
<dbReference type="PANTHER" id="PTHR43156:SF2">
    <property type="entry name" value="STAGE II SPORULATION PROTEIN E"/>
    <property type="match status" value="1"/>
</dbReference>
<keyword evidence="1" id="KW-0378">Hydrolase</keyword>
<name>A0ABN1H8D3_9ACTN</name>
<dbReference type="PANTHER" id="PTHR43156">
    <property type="entry name" value="STAGE II SPORULATION PROTEIN E-RELATED"/>
    <property type="match status" value="1"/>
</dbReference>
<dbReference type="Pfam" id="PF07228">
    <property type="entry name" value="SpoIIE"/>
    <property type="match status" value="1"/>
</dbReference>
<feature type="domain" description="GAF" evidence="2">
    <location>
        <begin position="55"/>
        <end position="204"/>
    </location>
</feature>
<protein>
    <submittedName>
        <fullName evidence="4">Uncharacterized protein</fullName>
    </submittedName>
</protein>
<dbReference type="InterPro" id="IPR052016">
    <property type="entry name" value="Bact_Sigma-Reg"/>
</dbReference>
<feature type="domain" description="PPM-type phosphatase" evidence="3">
    <location>
        <begin position="221"/>
        <end position="440"/>
    </location>
</feature>
<dbReference type="Gene3D" id="3.30.450.40">
    <property type="match status" value="1"/>
</dbReference>
<accession>A0ABN1H8D3</accession>
<proteinExistence type="predicted"/>